<dbReference type="EMBL" id="CWKI01000002">
    <property type="protein sequence ID" value="CTR05335.1"/>
    <property type="molecule type" value="Genomic_DNA"/>
</dbReference>
<dbReference type="Proteomes" id="UP000199069">
    <property type="component" value="Unassembled WGS sequence"/>
</dbReference>
<reference evidence="2 4" key="1">
    <citation type="submission" date="2015-07" db="EMBL/GenBank/DDBJ databases">
        <authorList>
            <person name="Cajimat M.N.B."/>
            <person name="Milazzo M.L."/>
            <person name="Fulhorst C.F."/>
        </authorList>
    </citation>
    <scope>NUCLEOTIDE SEQUENCE [LARGE SCALE GENOMIC DNA]</scope>
    <source>
        <strain evidence="2">Single colony</strain>
    </source>
</reference>
<feature type="region of interest" description="Disordered" evidence="1">
    <location>
        <begin position="419"/>
        <end position="444"/>
    </location>
</feature>
<feature type="compositionally biased region" description="Low complexity" evidence="1">
    <location>
        <begin position="130"/>
        <end position="158"/>
    </location>
</feature>
<proteinExistence type="predicted"/>
<dbReference type="Proteomes" id="UP000239560">
    <property type="component" value="Unassembled WGS sequence"/>
</dbReference>
<accession>A0A0K3C9Z1</accession>
<dbReference type="OrthoDB" id="2538259at2759"/>
<dbReference type="AlphaFoldDB" id="A0A0K3C9Z1"/>
<name>A0A0K3C9Z1_RHOTO</name>
<protein>
    <submittedName>
        <fullName evidence="2">Uncharacterized protein</fullName>
    </submittedName>
</protein>
<evidence type="ECO:0000256" key="1">
    <source>
        <dbReference type="SAM" id="MobiDB-lite"/>
    </source>
</evidence>
<feature type="region of interest" description="Disordered" evidence="1">
    <location>
        <begin position="1"/>
        <end position="30"/>
    </location>
</feature>
<keyword evidence="4" id="KW-1185">Reference proteome</keyword>
<reference evidence="3 5" key="2">
    <citation type="journal article" date="2018" name="Elife">
        <title>Functional genomics of lipid metabolism in the oleaginous yeast Rhodosporidium toruloides.</title>
        <authorList>
            <person name="Coradetti S.T."/>
            <person name="Pinel D."/>
            <person name="Geiselman G."/>
            <person name="Ito M."/>
            <person name="Mondo S."/>
            <person name="Reilly M.C."/>
            <person name="Cheng Y.F."/>
            <person name="Bauer S."/>
            <person name="Grigoriev I."/>
            <person name="Gladden J.M."/>
            <person name="Simmons B.A."/>
            <person name="Brem R."/>
            <person name="Arkin A.P."/>
            <person name="Skerker J.M."/>
        </authorList>
    </citation>
    <scope>NUCLEOTIDE SEQUENCE [LARGE SCALE GENOMIC DNA]</scope>
    <source>
        <strain evidence="3 5">NBRC 0880</strain>
    </source>
</reference>
<dbReference type="OMA" id="VAWWVSS"/>
<gene>
    <name evidence="2" type="primary">FGENESH: predicted gene_2.365</name>
    <name evidence="3" type="ORF">AAT19DRAFT_12321</name>
    <name evidence="2" type="ORF">BN2166_0011960</name>
</gene>
<organism evidence="2 4">
    <name type="scientific">Rhodotorula toruloides</name>
    <name type="common">Yeast</name>
    <name type="synonym">Rhodosporidium toruloides</name>
    <dbReference type="NCBI Taxonomy" id="5286"/>
    <lineage>
        <taxon>Eukaryota</taxon>
        <taxon>Fungi</taxon>
        <taxon>Dikarya</taxon>
        <taxon>Basidiomycota</taxon>
        <taxon>Pucciniomycotina</taxon>
        <taxon>Microbotryomycetes</taxon>
        <taxon>Sporidiobolales</taxon>
        <taxon>Sporidiobolaceae</taxon>
        <taxon>Rhodotorula</taxon>
    </lineage>
</organism>
<feature type="region of interest" description="Disordered" evidence="1">
    <location>
        <begin position="293"/>
        <end position="387"/>
    </location>
</feature>
<evidence type="ECO:0000313" key="4">
    <source>
        <dbReference type="Proteomes" id="UP000199069"/>
    </source>
</evidence>
<feature type="compositionally biased region" description="Polar residues" evidence="1">
    <location>
        <begin position="1"/>
        <end position="13"/>
    </location>
</feature>
<evidence type="ECO:0000313" key="3">
    <source>
        <dbReference type="EMBL" id="PRQ76903.1"/>
    </source>
</evidence>
<feature type="compositionally biased region" description="Basic and acidic residues" evidence="1">
    <location>
        <begin position="431"/>
        <end position="444"/>
    </location>
</feature>
<evidence type="ECO:0000313" key="5">
    <source>
        <dbReference type="Proteomes" id="UP000239560"/>
    </source>
</evidence>
<feature type="region of interest" description="Disordered" evidence="1">
    <location>
        <begin position="81"/>
        <end position="111"/>
    </location>
</feature>
<feature type="region of interest" description="Disordered" evidence="1">
    <location>
        <begin position="127"/>
        <end position="160"/>
    </location>
</feature>
<evidence type="ECO:0000313" key="2">
    <source>
        <dbReference type="EMBL" id="CTR05335.1"/>
    </source>
</evidence>
<dbReference type="EMBL" id="LCTV02000002">
    <property type="protein sequence ID" value="PRQ76903.1"/>
    <property type="molecule type" value="Genomic_DNA"/>
</dbReference>
<feature type="compositionally biased region" description="Low complexity" evidence="1">
    <location>
        <begin position="308"/>
        <end position="360"/>
    </location>
</feature>
<feature type="compositionally biased region" description="Polar residues" evidence="1">
    <location>
        <begin position="82"/>
        <end position="97"/>
    </location>
</feature>
<sequence>MDRSFGSTTSLLHTPSPLDRRSSPLSSSTFLGSAQLAQSIPASSSTTATTTVQPLSFNPQNVPIRTTTSAFGSAGKAVRFSPAQTTGGYSSAPSSRIQGWATPPRSHSSPSLLKTAAANASGGGFGFGKGAVATPPRQQDGGASGNSQQQGQVQQRPAQQHHLHFPNLAATPHKVQSALAHTSSFAVHAVQDRVHHAEAVAVEVKKKLETVPLGRGEAAHRLRANAVLLVAWWVSSRTTLYRFAAGHLVAFAPGLDTPLHVFETLLLLVLCYNIIDSLKTLNTLSSLPASATVAPFSSPARPGPIRPSPSSAGRSSPARSSPKTRPSPSVLDSPASAASSPTTSRLRPRTSTPSSPFRSSALASPNPPTPQTPSSALKHNEAADEAASVLRRSFDSAAAMGKGEGVKEEVQGALRAYEARHSSLESPSGRVKVESREDVERLFE</sequence>